<keyword evidence="5 8" id="KW-1133">Transmembrane helix</keyword>
<keyword evidence="3" id="KW-0813">Transport</keyword>
<feature type="transmembrane region" description="Helical" evidence="8">
    <location>
        <begin position="379"/>
        <end position="403"/>
    </location>
</feature>
<feature type="transmembrane region" description="Helical" evidence="8">
    <location>
        <begin position="117"/>
        <end position="140"/>
    </location>
</feature>
<dbReference type="PANTHER" id="PTHR48086">
    <property type="entry name" value="SODIUM/PROLINE SYMPORTER-RELATED"/>
    <property type="match status" value="1"/>
</dbReference>
<feature type="transmembrane region" description="Helical" evidence="8">
    <location>
        <begin position="475"/>
        <end position="498"/>
    </location>
</feature>
<keyword evidence="4 8" id="KW-0812">Transmembrane</keyword>
<comment type="similarity">
    <text evidence="2 7">Belongs to the sodium:solute symporter (SSF) (TC 2.A.21) family.</text>
</comment>
<dbReference type="InterPro" id="IPR050277">
    <property type="entry name" value="Sodium:Solute_Symporter"/>
</dbReference>
<sequence length="536" mass="58488">MTSVGYWFIGFALIYTFYLIFVSQIVKRRAVDGNGFFVGGRGFNTLLVTVCITGLFSGSSYIAILELSYLTGISAIWYGVAETIHVLIIALVLIAPFRKKALVTISGLLGDRYGEKVRGVAGAITAFTFPMWSVATALAFASALSVFTGISLIWSVALTALLLLIYLQFGGMWSIGITQLSNVIVFFIMLAIGTYAFFLNPGIDGLKTLFEEKPQLASPGNAGIQTILAWFGTFLFNVILAQAAFQMALSCKTPRQGRNGLLYAALLGIPLIIGAVVFGLAAAQVVPNETRGLVAVPLYLMDTLPAPLVGLFFLGFWAAALSWGAPCQFSGATSLGRDVGSALNQKATEAQLIKYTKWSLVFLTILMVGFTLLRSEQSAWWNVLAWVTRNSATFAPVVAALFWPVVTRKAALISLFTGSFSGLLWYHLSDWSVNEFYLNIHPVWIGMIFNIITIIVASLIDNVGKWEWKVSFNSVGLYTFLASLLLLSILPIAFSFLHQNGLTGLVYMLITSGIFVTCMSFIKEKTPVKTVQRKII</sequence>
<accession>A0ABW4MQ38</accession>
<feature type="transmembrane region" description="Helical" evidence="8">
    <location>
        <begin position="227"/>
        <end position="249"/>
    </location>
</feature>
<dbReference type="InterPro" id="IPR038377">
    <property type="entry name" value="Na/Glc_symporter_sf"/>
</dbReference>
<dbReference type="CDD" id="cd10322">
    <property type="entry name" value="SLC5sbd"/>
    <property type="match status" value="1"/>
</dbReference>
<dbReference type="Proteomes" id="UP001597227">
    <property type="component" value="Unassembled WGS sequence"/>
</dbReference>
<dbReference type="RefSeq" id="WP_388039646.1">
    <property type="nucleotide sequence ID" value="NZ_JBHUEK010000025.1"/>
</dbReference>
<evidence type="ECO:0000256" key="1">
    <source>
        <dbReference type="ARBA" id="ARBA00004141"/>
    </source>
</evidence>
<proteinExistence type="inferred from homology"/>
<feature type="transmembrane region" description="Helical" evidence="8">
    <location>
        <begin position="355"/>
        <end position="373"/>
    </location>
</feature>
<evidence type="ECO:0000256" key="2">
    <source>
        <dbReference type="ARBA" id="ARBA00006434"/>
    </source>
</evidence>
<name>A0ABW4MQ38_9BACI</name>
<dbReference type="Gene3D" id="1.20.1730.10">
    <property type="entry name" value="Sodium/glucose cotransporter"/>
    <property type="match status" value="1"/>
</dbReference>
<feature type="transmembrane region" description="Helical" evidence="8">
    <location>
        <begin position="146"/>
        <end position="167"/>
    </location>
</feature>
<keyword evidence="6 8" id="KW-0472">Membrane</keyword>
<feature type="transmembrane region" description="Helical" evidence="8">
    <location>
        <begin position="6"/>
        <end position="26"/>
    </location>
</feature>
<evidence type="ECO:0000256" key="4">
    <source>
        <dbReference type="ARBA" id="ARBA00022692"/>
    </source>
</evidence>
<feature type="transmembrane region" description="Helical" evidence="8">
    <location>
        <begin position="179"/>
        <end position="198"/>
    </location>
</feature>
<dbReference type="PROSITE" id="PS50283">
    <property type="entry name" value="NA_SOLUT_SYMP_3"/>
    <property type="match status" value="1"/>
</dbReference>
<evidence type="ECO:0000256" key="3">
    <source>
        <dbReference type="ARBA" id="ARBA00022448"/>
    </source>
</evidence>
<evidence type="ECO:0000256" key="8">
    <source>
        <dbReference type="SAM" id="Phobius"/>
    </source>
</evidence>
<evidence type="ECO:0000256" key="5">
    <source>
        <dbReference type="ARBA" id="ARBA00022989"/>
    </source>
</evidence>
<reference evidence="10" key="1">
    <citation type="journal article" date="2019" name="Int. J. Syst. Evol. Microbiol.">
        <title>The Global Catalogue of Microorganisms (GCM) 10K type strain sequencing project: providing services to taxonomists for standard genome sequencing and annotation.</title>
        <authorList>
            <consortium name="The Broad Institute Genomics Platform"/>
            <consortium name="The Broad Institute Genome Sequencing Center for Infectious Disease"/>
            <person name="Wu L."/>
            <person name="Ma J."/>
        </authorList>
    </citation>
    <scope>NUCLEOTIDE SEQUENCE [LARGE SCALE GENOMIC DNA]</scope>
    <source>
        <strain evidence="10">CCUG 15531</strain>
    </source>
</reference>
<dbReference type="InterPro" id="IPR001734">
    <property type="entry name" value="Na/solute_symporter"/>
</dbReference>
<evidence type="ECO:0000313" key="9">
    <source>
        <dbReference type="EMBL" id="MFD1780117.1"/>
    </source>
</evidence>
<feature type="transmembrane region" description="Helical" evidence="8">
    <location>
        <begin position="261"/>
        <end position="286"/>
    </location>
</feature>
<feature type="transmembrane region" description="Helical" evidence="8">
    <location>
        <begin position="306"/>
        <end position="325"/>
    </location>
</feature>
<comment type="caution">
    <text evidence="9">The sequence shown here is derived from an EMBL/GenBank/DDBJ whole genome shotgun (WGS) entry which is preliminary data.</text>
</comment>
<dbReference type="PANTHER" id="PTHR48086:SF7">
    <property type="entry name" value="SODIUM-SOLUTE SYMPORTER-RELATED"/>
    <property type="match status" value="1"/>
</dbReference>
<dbReference type="EMBL" id="JBHUEK010000025">
    <property type="protein sequence ID" value="MFD1780117.1"/>
    <property type="molecule type" value="Genomic_DNA"/>
</dbReference>
<evidence type="ECO:0000256" key="6">
    <source>
        <dbReference type="ARBA" id="ARBA00023136"/>
    </source>
</evidence>
<gene>
    <name evidence="9" type="ORF">ACFSFW_15730</name>
</gene>
<feature type="transmembrane region" description="Helical" evidence="8">
    <location>
        <begin position="46"/>
        <end position="64"/>
    </location>
</feature>
<feature type="transmembrane region" description="Helical" evidence="8">
    <location>
        <begin position="504"/>
        <end position="522"/>
    </location>
</feature>
<organism evidence="9 10">
    <name type="scientific">Fredinandcohnia salidurans</name>
    <dbReference type="NCBI Taxonomy" id="2595041"/>
    <lineage>
        <taxon>Bacteria</taxon>
        <taxon>Bacillati</taxon>
        <taxon>Bacillota</taxon>
        <taxon>Bacilli</taxon>
        <taxon>Bacillales</taxon>
        <taxon>Bacillaceae</taxon>
        <taxon>Fredinandcohnia</taxon>
    </lineage>
</organism>
<dbReference type="Pfam" id="PF00474">
    <property type="entry name" value="SSF"/>
    <property type="match status" value="1"/>
</dbReference>
<protein>
    <submittedName>
        <fullName evidence="9">Sodium:solute symporter</fullName>
    </submittedName>
</protein>
<keyword evidence="10" id="KW-1185">Reference proteome</keyword>
<evidence type="ECO:0000313" key="10">
    <source>
        <dbReference type="Proteomes" id="UP001597227"/>
    </source>
</evidence>
<feature type="transmembrane region" description="Helical" evidence="8">
    <location>
        <begin position="410"/>
        <end position="428"/>
    </location>
</feature>
<comment type="subcellular location">
    <subcellularLocation>
        <location evidence="1">Membrane</location>
        <topology evidence="1">Multi-pass membrane protein</topology>
    </subcellularLocation>
</comment>
<feature type="transmembrane region" description="Helical" evidence="8">
    <location>
        <begin position="76"/>
        <end position="97"/>
    </location>
</feature>
<feature type="transmembrane region" description="Helical" evidence="8">
    <location>
        <begin position="440"/>
        <end position="463"/>
    </location>
</feature>
<evidence type="ECO:0000256" key="7">
    <source>
        <dbReference type="RuleBase" id="RU362091"/>
    </source>
</evidence>